<feature type="region of interest" description="Disordered" evidence="1">
    <location>
        <begin position="121"/>
        <end position="189"/>
    </location>
</feature>
<feature type="compositionally biased region" description="Polar residues" evidence="1">
    <location>
        <begin position="131"/>
        <end position="147"/>
    </location>
</feature>
<sequence>MLNFCNGLDDNVEVVLQGCTVRNNRVFVEDRLIRPLNALEREKINQVLATRIQTTLIFRKKRFTDNHEPSIMSHVPYMSQHDMTDILKQILNVNSTIAERFLPVVKMSPILSEVAASAENSTIELDDTPKEPNNTSENSAEQKMSQYSPTESGEEEHSERRRSPKRSEMSIESLTIPKPPNMTPNDATTDDINDPIIQKLIQSLTSGQHNAELAKQELTQKVGQHPPFYVLPPGIGSSLKPGDTTVIGGQTYVAVPLSMAFPNGNLQPNANLQPPPTNFGSNQAQSPYKKHSIALGRSYMYKVVHTITHRLSSIQNSNAILYIENGKNPAFGFRIQIQNRVRIHNPNPESGFRIWIQNPNSETEFRIRIQNPEPEFRIQIENQIPKFGFRIRIQNIGAKKIELG</sequence>
<dbReference type="InterPro" id="IPR051901">
    <property type="entry name" value="Protease_Inhibitor_I33"/>
</dbReference>
<dbReference type="PANTHER" id="PTHR37969:SF3">
    <property type="entry name" value="PROTEIN CBG13131"/>
    <property type="match status" value="1"/>
</dbReference>
<protein>
    <submittedName>
        <fullName evidence="3">Uncharacterized protein</fullName>
    </submittedName>
</protein>
<dbReference type="WBParaSite" id="ACRNAN_Path_545.g2061.t1">
    <property type="protein sequence ID" value="ACRNAN_Path_545.g2061.t1"/>
    <property type="gene ID" value="ACRNAN_Path_545.g2061"/>
</dbReference>
<evidence type="ECO:0000256" key="1">
    <source>
        <dbReference type="SAM" id="MobiDB-lite"/>
    </source>
</evidence>
<reference evidence="3" key="1">
    <citation type="submission" date="2022-11" db="UniProtKB">
        <authorList>
            <consortium name="WormBaseParasite"/>
        </authorList>
    </citation>
    <scope>IDENTIFICATION</scope>
</reference>
<organism evidence="2 3">
    <name type="scientific">Acrobeloides nanus</name>
    <dbReference type="NCBI Taxonomy" id="290746"/>
    <lineage>
        <taxon>Eukaryota</taxon>
        <taxon>Metazoa</taxon>
        <taxon>Ecdysozoa</taxon>
        <taxon>Nematoda</taxon>
        <taxon>Chromadorea</taxon>
        <taxon>Rhabditida</taxon>
        <taxon>Tylenchina</taxon>
        <taxon>Cephalobomorpha</taxon>
        <taxon>Cephaloboidea</taxon>
        <taxon>Cephalobidae</taxon>
        <taxon>Acrobeloides</taxon>
    </lineage>
</organism>
<evidence type="ECO:0000313" key="3">
    <source>
        <dbReference type="WBParaSite" id="ACRNAN_Path_545.g2061.t1"/>
    </source>
</evidence>
<keyword evidence="2" id="KW-1185">Reference proteome</keyword>
<feature type="compositionally biased region" description="Basic and acidic residues" evidence="1">
    <location>
        <begin position="155"/>
        <end position="169"/>
    </location>
</feature>
<accession>A0A914C832</accession>
<proteinExistence type="predicted"/>
<evidence type="ECO:0000313" key="2">
    <source>
        <dbReference type="Proteomes" id="UP000887540"/>
    </source>
</evidence>
<dbReference type="Proteomes" id="UP000887540">
    <property type="component" value="Unplaced"/>
</dbReference>
<dbReference type="AlphaFoldDB" id="A0A914C832"/>
<dbReference type="PANTHER" id="PTHR37969">
    <property type="entry name" value="PROTEIN CBG07421-RELATED"/>
    <property type="match status" value="1"/>
</dbReference>
<dbReference type="SUPFAM" id="SSF55149">
    <property type="entry name" value="Pepsin inhibitor-3"/>
    <property type="match status" value="1"/>
</dbReference>
<name>A0A914C832_9BILA</name>